<dbReference type="OrthoDB" id="1119199at2"/>
<dbReference type="SUPFAM" id="SSF53187">
    <property type="entry name" value="Zn-dependent exopeptidases"/>
    <property type="match status" value="1"/>
</dbReference>
<evidence type="ECO:0000256" key="1">
    <source>
        <dbReference type="PROSITE-ProRule" id="PRU01379"/>
    </source>
</evidence>
<name>A0A411E952_9FLAO</name>
<evidence type="ECO:0000259" key="2">
    <source>
        <dbReference type="PROSITE" id="PS52035"/>
    </source>
</evidence>
<dbReference type="AlphaFoldDB" id="A0A411E952"/>
<dbReference type="Pfam" id="PF00246">
    <property type="entry name" value="Peptidase_M14"/>
    <property type="match status" value="1"/>
</dbReference>
<feature type="domain" description="Peptidase M14" evidence="2">
    <location>
        <begin position="38"/>
        <end position="291"/>
    </location>
</feature>
<protein>
    <submittedName>
        <fullName evidence="3">Peptidase M14</fullName>
    </submittedName>
</protein>
<evidence type="ECO:0000313" key="4">
    <source>
        <dbReference type="Proteomes" id="UP000290889"/>
    </source>
</evidence>
<gene>
    <name evidence="3" type="ORF">EQY75_06700</name>
</gene>
<organism evidence="3 4">
    <name type="scientific">Muriicola soli</name>
    <dbReference type="NCBI Taxonomy" id="2507538"/>
    <lineage>
        <taxon>Bacteria</taxon>
        <taxon>Pseudomonadati</taxon>
        <taxon>Bacteroidota</taxon>
        <taxon>Flavobacteriia</taxon>
        <taxon>Flavobacteriales</taxon>
        <taxon>Flavobacteriaceae</taxon>
        <taxon>Muriicola</taxon>
    </lineage>
</organism>
<dbReference type="KEGG" id="mur:EQY75_06700"/>
<dbReference type="EMBL" id="CP035544">
    <property type="protein sequence ID" value="QBA64241.1"/>
    <property type="molecule type" value="Genomic_DNA"/>
</dbReference>
<evidence type="ECO:0000313" key="3">
    <source>
        <dbReference type="EMBL" id="QBA64241.1"/>
    </source>
</evidence>
<dbReference type="GO" id="GO:0008270">
    <property type="term" value="F:zinc ion binding"/>
    <property type="evidence" value="ECO:0007669"/>
    <property type="project" value="InterPro"/>
</dbReference>
<dbReference type="CDD" id="cd06239">
    <property type="entry name" value="M14-like"/>
    <property type="match status" value="1"/>
</dbReference>
<dbReference type="Gene3D" id="3.40.630.10">
    <property type="entry name" value="Zn peptidases"/>
    <property type="match status" value="1"/>
</dbReference>
<dbReference type="Proteomes" id="UP000290889">
    <property type="component" value="Chromosome"/>
</dbReference>
<dbReference type="GO" id="GO:0004181">
    <property type="term" value="F:metallocarboxypeptidase activity"/>
    <property type="evidence" value="ECO:0007669"/>
    <property type="project" value="InterPro"/>
</dbReference>
<feature type="active site" description="Proton donor/acceptor" evidence="1">
    <location>
        <position position="267"/>
    </location>
</feature>
<accession>A0A411E952</accession>
<dbReference type="InterPro" id="IPR000834">
    <property type="entry name" value="Peptidase_M14"/>
</dbReference>
<dbReference type="GO" id="GO:0006508">
    <property type="term" value="P:proteolysis"/>
    <property type="evidence" value="ECO:0007669"/>
    <property type="project" value="InterPro"/>
</dbReference>
<keyword evidence="4" id="KW-1185">Reference proteome</keyword>
<sequence>MFTNVTILMTIVNKIGLTFVATQRKCTVNFKSAYKDIKVDSVSGRYLHRDHLLPLFNKFKSRFSIAEVGSSVQHIPIEKVTLGKGAIKILMWSQMHGNESTTTKAVLDMLNAFFLEFDRSEEILDRITLVIIPMLNPDGALAYTRENANKVDLNRDAENLSQAESQILRQEYEACSPDFCFNLHDQRTIYSAGPFPNPATLSFLSPSANSARDVTPSRLAAMKLISTMNKELQKQIPQQLGRYDDAFNPNCVGDAFQMRGTPTVLVEAGHHQGDYQREQTRKYVFQALWTAVSSIAFNEYQAETESDYFDMPENEKLFFDVLIHNAHELVSEKQPSYSAGILFQEVLTSAGIRFRPYIEKQGDLAGFFGHKTFDCSDVNDLERLRKNQEITHLFLNA</sequence>
<comment type="similarity">
    <text evidence="1">Belongs to the peptidase M14 family.</text>
</comment>
<dbReference type="PROSITE" id="PS52035">
    <property type="entry name" value="PEPTIDASE_M14"/>
    <property type="match status" value="1"/>
</dbReference>
<proteinExistence type="inferred from homology"/>
<reference evidence="3 4" key="1">
    <citation type="submission" date="2019-01" db="EMBL/GenBank/DDBJ databases">
        <title>Muriicola soli sp. nov., isolated from soil.</title>
        <authorList>
            <person name="Kang H.J."/>
            <person name="Kim S.B."/>
        </authorList>
    </citation>
    <scope>NUCLEOTIDE SEQUENCE [LARGE SCALE GENOMIC DNA]</scope>
    <source>
        <strain evidence="3 4">MMS17-SY002</strain>
    </source>
</reference>